<organism evidence="5 6">
    <name type="scientific">Sulfurivirga caldicuralii</name>
    <dbReference type="NCBI Taxonomy" id="364032"/>
    <lineage>
        <taxon>Bacteria</taxon>
        <taxon>Pseudomonadati</taxon>
        <taxon>Pseudomonadota</taxon>
        <taxon>Gammaproteobacteria</taxon>
        <taxon>Thiotrichales</taxon>
        <taxon>Piscirickettsiaceae</taxon>
        <taxon>Sulfurivirga</taxon>
    </lineage>
</organism>
<dbReference type="EMBL" id="FSRE01000004">
    <property type="protein sequence ID" value="SIO15746.1"/>
    <property type="molecule type" value="Genomic_DNA"/>
</dbReference>
<dbReference type="STRING" id="364032.SAMN05443662_1592"/>
<dbReference type="HAMAP" id="MF_01632">
    <property type="entry name" value="UbiC"/>
    <property type="match status" value="1"/>
</dbReference>
<evidence type="ECO:0000313" key="6">
    <source>
        <dbReference type="Proteomes" id="UP000198461"/>
    </source>
</evidence>
<feature type="binding site" evidence="4">
    <location>
        <position position="65"/>
    </location>
    <ligand>
        <name>substrate</name>
    </ligand>
</feature>
<dbReference type="GO" id="GO:0042866">
    <property type="term" value="P:pyruvate biosynthetic process"/>
    <property type="evidence" value="ECO:0007669"/>
    <property type="project" value="UniProtKB-UniRule"/>
</dbReference>
<dbReference type="GO" id="GO:0008813">
    <property type="term" value="F:chorismate lyase activity"/>
    <property type="evidence" value="ECO:0007669"/>
    <property type="project" value="UniProtKB-UniRule"/>
</dbReference>
<dbReference type="Pfam" id="PF04345">
    <property type="entry name" value="Chor_lyase"/>
    <property type="match status" value="1"/>
</dbReference>
<comment type="similarity">
    <text evidence="4">Belongs to the UbiC family.</text>
</comment>
<dbReference type="PANTHER" id="PTHR38683">
    <property type="entry name" value="CHORISMATE PYRUVATE-LYASE"/>
    <property type="match status" value="1"/>
</dbReference>
<dbReference type="AlphaFoldDB" id="A0A1N6H7K9"/>
<proteinExistence type="inferred from homology"/>
<protein>
    <recommendedName>
        <fullName evidence="4">Probable chorismate pyruvate-lyase</fullName>
        <shortName evidence="4">CL</shortName>
        <shortName evidence="4">CPL</shortName>
        <ecNumber evidence="4">4.1.3.40</ecNumber>
    </recommendedName>
</protein>
<dbReference type="InterPro" id="IPR028978">
    <property type="entry name" value="Chorismate_lyase_/UTRA_dom_sf"/>
</dbReference>
<evidence type="ECO:0000256" key="1">
    <source>
        <dbReference type="ARBA" id="ARBA00022490"/>
    </source>
</evidence>
<reference evidence="5 6" key="1">
    <citation type="submission" date="2016-11" db="EMBL/GenBank/DDBJ databases">
        <authorList>
            <person name="Jaros S."/>
            <person name="Januszkiewicz K."/>
            <person name="Wedrychowicz H."/>
        </authorList>
    </citation>
    <scope>NUCLEOTIDE SEQUENCE [LARGE SCALE GENOMIC DNA]</scope>
    <source>
        <strain evidence="5 6">DSM 17737</strain>
    </source>
</reference>
<comment type="subcellular location">
    <subcellularLocation>
        <location evidence="4">Cytoplasm</location>
    </subcellularLocation>
</comment>
<keyword evidence="4" id="KW-0670">Pyruvate</keyword>
<dbReference type="Gene3D" id="3.40.1410.10">
    <property type="entry name" value="Chorismate lyase-like"/>
    <property type="match status" value="1"/>
</dbReference>
<accession>A0A1N6H7K9</accession>
<comment type="pathway">
    <text evidence="4">Cofactor biosynthesis; ubiquinone biosynthesis.</text>
</comment>
<dbReference type="UniPathway" id="UPA00232"/>
<dbReference type="OrthoDB" id="9789493at2"/>
<keyword evidence="1 4" id="KW-0963">Cytoplasm</keyword>
<sequence length="166" mass="18869">MIWHKRTDYPAALADWLLETGSLTARLNALCGAPIRVVRQREGIGRICEHEQAAYGPLAAKGWVREVILHHPRTDDPLLWARTYIPDFNPGNPWYELAKIGEKPLGEVLFTLQGITRSPLQTGKIFAAEKVGDPPLWHGRWGRHSRFERNEAPLILTEVFLFEPDA</sequence>
<comment type="function">
    <text evidence="4">Removes the pyruvyl group from chorismate, with concomitant aromatization of the ring, to provide 4-hydroxybenzoate (4HB) for the ubiquinone pathway.</text>
</comment>
<keyword evidence="2 4" id="KW-0831">Ubiquinone biosynthesis</keyword>
<dbReference type="GO" id="GO:0005829">
    <property type="term" value="C:cytosol"/>
    <property type="evidence" value="ECO:0007669"/>
    <property type="project" value="TreeGrafter"/>
</dbReference>
<dbReference type="EC" id="4.1.3.40" evidence="4"/>
<dbReference type="Proteomes" id="UP000198461">
    <property type="component" value="Unassembled WGS sequence"/>
</dbReference>
<dbReference type="SUPFAM" id="SSF64288">
    <property type="entry name" value="Chorismate lyase-like"/>
    <property type="match status" value="1"/>
</dbReference>
<dbReference type="PANTHER" id="PTHR38683:SF1">
    <property type="entry name" value="CHORISMATE PYRUVATE-LYASE"/>
    <property type="match status" value="1"/>
</dbReference>
<comment type="catalytic activity">
    <reaction evidence="4">
        <text>chorismate = 4-hydroxybenzoate + pyruvate</text>
        <dbReference type="Rhea" id="RHEA:16505"/>
        <dbReference type="ChEBI" id="CHEBI:15361"/>
        <dbReference type="ChEBI" id="CHEBI:17879"/>
        <dbReference type="ChEBI" id="CHEBI:29748"/>
        <dbReference type="EC" id="4.1.3.40"/>
    </reaction>
</comment>
<feature type="binding site" evidence="4">
    <location>
        <position position="158"/>
    </location>
    <ligand>
        <name>substrate</name>
    </ligand>
</feature>
<dbReference type="GO" id="GO:0006744">
    <property type="term" value="P:ubiquinone biosynthetic process"/>
    <property type="evidence" value="ECO:0007669"/>
    <property type="project" value="UniProtKB-UniRule"/>
</dbReference>
<keyword evidence="3 4" id="KW-0456">Lyase</keyword>
<evidence type="ECO:0000256" key="2">
    <source>
        <dbReference type="ARBA" id="ARBA00022688"/>
    </source>
</evidence>
<evidence type="ECO:0000256" key="3">
    <source>
        <dbReference type="ARBA" id="ARBA00023239"/>
    </source>
</evidence>
<name>A0A1N6H7K9_9GAMM</name>
<dbReference type="InterPro" id="IPR007440">
    <property type="entry name" value="Chorismate--pyruvate_lyase"/>
</dbReference>
<comment type="caution">
    <text evidence="4">Lacks conserved residue(s) required for the propagation of feature annotation.</text>
</comment>
<evidence type="ECO:0000313" key="5">
    <source>
        <dbReference type="EMBL" id="SIO15746.1"/>
    </source>
</evidence>
<evidence type="ECO:0000256" key="4">
    <source>
        <dbReference type="HAMAP-Rule" id="MF_01632"/>
    </source>
</evidence>
<dbReference type="RefSeq" id="WP_074201870.1">
    <property type="nucleotide sequence ID" value="NZ_FSRE01000004.1"/>
</dbReference>
<keyword evidence="6" id="KW-1185">Reference proteome</keyword>
<gene>
    <name evidence="4" type="primary">ubiC</name>
    <name evidence="5" type="ORF">SAMN05443662_1592</name>
</gene>
<feature type="binding site" evidence="4">
    <location>
        <position position="105"/>
    </location>
    <ligand>
        <name>substrate</name>
    </ligand>
</feature>